<evidence type="ECO:0000313" key="2">
    <source>
        <dbReference type="EMBL" id="BBP02228.1"/>
    </source>
</evidence>
<feature type="transmembrane region" description="Helical" evidence="1">
    <location>
        <begin position="12"/>
        <end position="33"/>
    </location>
</feature>
<reference evidence="3" key="1">
    <citation type="submission" date="2019-11" db="EMBL/GenBank/DDBJ databases">
        <title>Isolation and characterization of a novel species in the genus Sulfuriferula.</title>
        <authorList>
            <person name="Mochizuki J."/>
            <person name="Kojima H."/>
            <person name="Fukui M."/>
        </authorList>
    </citation>
    <scope>NUCLEOTIDE SEQUENCE [LARGE SCALE GENOMIC DNA]</scope>
    <source>
        <strain evidence="3">SGTM</strain>
    </source>
</reference>
<evidence type="ECO:0000313" key="3">
    <source>
        <dbReference type="Proteomes" id="UP000463939"/>
    </source>
</evidence>
<dbReference type="EMBL" id="AP021881">
    <property type="protein sequence ID" value="BBP02228.1"/>
    <property type="molecule type" value="Genomic_DNA"/>
</dbReference>
<dbReference type="Pfam" id="PF07009">
    <property type="entry name" value="NusG_II"/>
    <property type="match status" value="1"/>
</dbReference>
<dbReference type="CDD" id="cd09910">
    <property type="entry name" value="NGN-insert_like"/>
    <property type="match status" value="1"/>
</dbReference>
<dbReference type="KEGG" id="sniv:SFSGTM_29360"/>
<keyword evidence="1" id="KW-1133">Transmembrane helix</keyword>
<organism evidence="2 3">
    <name type="scientific">Sulfuriferula nivalis</name>
    <dbReference type="NCBI Taxonomy" id="2675298"/>
    <lineage>
        <taxon>Bacteria</taxon>
        <taxon>Pseudomonadati</taxon>
        <taxon>Pseudomonadota</taxon>
        <taxon>Betaproteobacteria</taxon>
        <taxon>Nitrosomonadales</taxon>
        <taxon>Sulfuricellaceae</taxon>
        <taxon>Sulfuriferula</taxon>
    </lineage>
</organism>
<accession>A0A809S520</accession>
<keyword evidence="1" id="KW-0812">Transmembrane</keyword>
<dbReference type="RefSeq" id="WP_232525997.1">
    <property type="nucleotide sequence ID" value="NZ_AP021881.1"/>
</dbReference>
<dbReference type="Gene3D" id="2.60.320.10">
    <property type="entry name" value="N-utilization substance G protein NusG, insert domain"/>
    <property type="match status" value="1"/>
</dbReference>
<dbReference type="AlphaFoldDB" id="A0A809S520"/>
<protein>
    <recommendedName>
        <fullName evidence="4">NusG domain-containing protein</fullName>
    </recommendedName>
</protein>
<dbReference type="InterPro" id="IPR038690">
    <property type="entry name" value="NusG_2_sf"/>
</dbReference>
<keyword evidence="1" id="KW-0472">Membrane</keyword>
<name>A0A809S520_9PROT</name>
<evidence type="ECO:0000256" key="1">
    <source>
        <dbReference type="SAM" id="Phobius"/>
    </source>
</evidence>
<gene>
    <name evidence="2" type="ORF">SFSGTM_29360</name>
</gene>
<keyword evidence="3" id="KW-1185">Reference proteome</keyword>
<sequence>MLRNHIALIRSGDWLVLVFSLALVVVLFIHFWLSPAGQKLLIKRGGEVFLSASLARPFTVAVPGPLGITQVVVDHQRARVISDPGPRQLCVKQGWISHEGEAAICLPNQVSLEIVGAARRYDSLNY</sequence>
<proteinExistence type="predicted"/>
<dbReference type="Proteomes" id="UP000463939">
    <property type="component" value="Chromosome"/>
</dbReference>
<evidence type="ECO:0008006" key="4">
    <source>
        <dbReference type="Google" id="ProtNLM"/>
    </source>
</evidence>